<dbReference type="OrthoDB" id="4774939at2"/>
<dbReference type="AlphaFoldDB" id="A0A5N6A813"/>
<dbReference type="CDD" id="cd04301">
    <property type="entry name" value="NAT_SF"/>
    <property type="match status" value="1"/>
</dbReference>
<dbReference type="PROSITE" id="PS51186">
    <property type="entry name" value="GNAT"/>
    <property type="match status" value="1"/>
</dbReference>
<dbReference type="GO" id="GO:0016747">
    <property type="term" value="F:acyltransferase activity, transferring groups other than amino-acyl groups"/>
    <property type="evidence" value="ECO:0007669"/>
    <property type="project" value="InterPro"/>
</dbReference>
<dbReference type="InterPro" id="IPR016181">
    <property type="entry name" value="Acyl_CoA_acyltransferase"/>
</dbReference>
<sequence length="147" mass="15866">MTERDWWIVEAGTVGEVVGAEALYDGPARREWAERFLASPGHHLLLARAGDAEGPVGMVTGVELTHPDKGTEMFLYELGVAASHRRRGIGRGLVDALAELARANGCYGMWVAVDADNEPALATYAAAGGRTEGPPCEVPLWHFDRRP</sequence>
<dbReference type="InterPro" id="IPR000182">
    <property type="entry name" value="GNAT_dom"/>
</dbReference>
<accession>A0A5N6A813</accession>
<dbReference type="PANTHER" id="PTHR43072">
    <property type="entry name" value="N-ACETYLTRANSFERASE"/>
    <property type="match status" value="1"/>
</dbReference>
<keyword evidence="3" id="KW-1185">Reference proteome</keyword>
<dbReference type="EMBL" id="VDLY02000011">
    <property type="protein sequence ID" value="KAB8163870.1"/>
    <property type="molecule type" value="Genomic_DNA"/>
</dbReference>
<reference evidence="2" key="1">
    <citation type="submission" date="2019-10" db="EMBL/GenBank/DDBJ databases">
        <title>Nonomuraea sp. nov., isolated from Phyllanthus amarus.</title>
        <authorList>
            <person name="Klykleung N."/>
            <person name="Tanasupawat S."/>
        </authorList>
    </citation>
    <scope>NUCLEOTIDE SEQUENCE [LARGE SCALE GENOMIC DNA]</scope>
    <source>
        <strain evidence="2">3MP-10</strain>
    </source>
</reference>
<dbReference type="Gene3D" id="3.40.630.30">
    <property type="match status" value="1"/>
</dbReference>
<proteinExistence type="predicted"/>
<evidence type="ECO:0000259" key="1">
    <source>
        <dbReference type="PROSITE" id="PS51186"/>
    </source>
</evidence>
<feature type="domain" description="N-acetyltransferase" evidence="1">
    <location>
        <begin position="1"/>
        <end position="147"/>
    </location>
</feature>
<protein>
    <submittedName>
        <fullName evidence="2">GNAT family N-acetyltransferase</fullName>
    </submittedName>
</protein>
<dbReference type="RefSeq" id="WP_139669840.1">
    <property type="nucleotide sequence ID" value="NZ_VDLY02000011.1"/>
</dbReference>
<dbReference type="SUPFAM" id="SSF55729">
    <property type="entry name" value="Acyl-CoA N-acyltransferases (Nat)"/>
    <property type="match status" value="1"/>
</dbReference>
<dbReference type="Proteomes" id="UP000314251">
    <property type="component" value="Unassembled WGS sequence"/>
</dbReference>
<evidence type="ECO:0000313" key="3">
    <source>
        <dbReference type="Proteomes" id="UP000314251"/>
    </source>
</evidence>
<comment type="caution">
    <text evidence="2">The sequence shown here is derived from an EMBL/GenBank/DDBJ whole genome shotgun (WGS) entry which is preliminary data.</text>
</comment>
<organism evidence="2 3">
    <name type="scientific">Streptomyces mimosae</name>
    <dbReference type="NCBI Taxonomy" id="2586635"/>
    <lineage>
        <taxon>Bacteria</taxon>
        <taxon>Bacillati</taxon>
        <taxon>Actinomycetota</taxon>
        <taxon>Actinomycetes</taxon>
        <taxon>Kitasatosporales</taxon>
        <taxon>Streptomycetaceae</taxon>
        <taxon>Streptomyces</taxon>
    </lineage>
</organism>
<evidence type="ECO:0000313" key="2">
    <source>
        <dbReference type="EMBL" id="KAB8163870.1"/>
    </source>
</evidence>
<gene>
    <name evidence="2" type="ORF">FH607_018255</name>
</gene>
<dbReference type="PANTHER" id="PTHR43072:SF60">
    <property type="entry name" value="L-2,4-DIAMINOBUTYRIC ACID ACETYLTRANSFERASE"/>
    <property type="match status" value="1"/>
</dbReference>
<name>A0A5N6A813_9ACTN</name>
<dbReference type="Pfam" id="PF00583">
    <property type="entry name" value="Acetyltransf_1"/>
    <property type="match status" value="1"/>
</dbReference>